<sequence>MSSIYVDHAATTPMLDSARTAMTLQLAQLGNPSSLHTHGRATRKTIEDARESIAKQVGCLASEVIFTASGTEANNIALKGLYWQGRDKGKQVVVISAIEHHAILDPAQWLADHEGAEVLLVPVSNSGVIDLDFLKDVVSKRGQEIAVISIMHSNNETGVLQPISEVVAIAGEIPVHCDAVQSFKKVPLSFSELGLYALTLSAHKIGGPLGIGALILRRTVEIPALLHGGGQEREIRSGTLNAPSIVGFATAAESEHFNAKNVQNLRDAFIEGLNKIIPDATINGSKANRLPGIINVTFPGTQSDTLLLLMDSQGVSCSTGSACSAGVHEASHVLLAMGHSVESAQSSLRFSFGASSTQADVDYILSVVPDVITRGRAANLS</sequence>
<dbReference type="GO" id="GO:0051536">
    <property type="term" value="F:iron-sulfur cluster binding"/>
    <property type="evidence" value="ECO:0007669"/>
    <property type="project" value="UniProtKB-KW"/>
</dbReference>
<accession>A0A6J6BZY5</accession>
<dbReference type="InterPro" id="IPR015422">
    <property type="entry name" value="PyrdxlP-dep_Trfase_small"/>
</dbReference>
<comment type="cofactor">
    <cofactor evidence="1">
        <name>pyridoxal 5'-phosphate</name>
        <dbReference type="ChEBI" id="CHEBI:597326"/>
    </cofactor>
</comment>
<dbReference type="InterPro" id="IPR015424">
    <property type="entry name" value="PyrdxlP-dep_Trfase"/>
</dbReference>
<evidence type="ECO:0000256" key="6">
    <source>
        <dbReference type="ARBA" id="ARBA00023004"/>
    </source>
</evidence>
<name>A0A6J6BZY5_9ZZZZ</name>
<keyword evidence="4" id="KW-0479">Metal-binding</keyword>
<evidence type="ECO:0000256" key="7">
    <source>
        <dbReference type="ARBA" id="ARBA00023014"/>
    </source>
</evidence>
<feature type="domain" description="Aminotransferase class V" evidence="8">
    <location>
        <begin position="4"/>
        <end position="363"/>
    </location>
</feature>
<protein>
    <submittedName>
        <fullName evidence="9">Unannotated protein</fullName>
    </submittedName>
</protein>
<dbReference type="Gene3D" id="3.90.1150.10">
    <property type="entry name" value="Aspartate Aminotransferase, domain 1"/>
    <property type="match status" value="1"/>
</dbReference>
<dbReference type="Gene3D" id="1.10.260.50">
    <property type="match status" value="1"/>
</dbReference>
<keyword evidence="6" id="KW-0408">Iron</keyword>
<evidence type="ECO:0000259" key="8">
    <source>
        <dbReference type="Pfam" id="PF00266"/>
    </source>
</evidence>
<keyword evidence="3" id="KW-0808">Transferase</keyword>
<evidence type="ECO:0000256" key="1">
    <source>
        <dbReference type="ARBA" id="ARBA00001933"/>
    </source>
</evidence>
<dbReference type="InterPro" id="IPR000192">
    <property type="entry name" value="Aminotrans_V_dom"/>
</dbReference>
<organism evidence="9">
    <name type="scientific">freshwater metagenome</name>
    <dbReference type="NCBI Taxonomy" id="449393"/>
    <lineage>
        <taxon>unclassified sequences</taxon>
        <taxon>metagenomes</taxon>
        <taxon>ecological metagenomes</taxon>
    </lineage>
</organism>
<dbReference type="AlphaFoldDB" id="A0A6J6BZY5"/>
<proteinExistence type="inferred from homology"/>
<evidence type="ECO:0000313" key="9">
    <source>
        <dbReference type="EMBL" id="CAB4544486.1"/>
    </source>
</evidence>
<keyword evidence="5" id="KW-0663">Pyridoxal phosphate</keyword>
<reference evidence="9" key="1">
    <citation type="submission" date="2020-05" db="EMBL/GenBank/DDBJ databases">
        <authorList>
            <person name="Chiriac C."/>
            <person name="Salcher M."/>
            <person name="Ghai R."/>
            <person name="Kavagutti S V."/>
        </authorList>
    </citation>
    <scope>NUCLEOTIDE SEQUENCE</scope>
</reference>
<dbReference type="EMBL" id="CAEZSI010000116">
    <property type="protein sequence ID" value="CAB4544486.1"/>
    <property type="molecule type" value="Genomic_DNA"/>
</dbReference>
<dbReference type="GO" id="GO:0016740">
    <property type="term" value="F:transferase activity"/>
    <property type="evidence" value="ECO:0007669"/>
    <property type="project" value="UniProtKB-KW"/>
</dbReference>
<evidence type="ECO:0000256" key="5">
    <source>
        <dbReference type="ARBA" id="ARBA00022898"/>
    </source>
</evidence>
<comment type="similarity">
    <text evidence="2">Belongs to the class-V pyridoxal-phosphate-dependent aminotransferase family. NifS/IscS subfamily.</text>
</comment>
<dbReference type="SUPFAM" id="SSF53383">
    <property type="entry name" value="PLP-dependent transferases"/>
    <property type="match status" value="1"/>
</dbReference>
<evidence type="ECO:0000256" key="4">
    <source>
        <dbReference type="ARBA" id="ARBA00022723"/>
    </source>
</evidence>
<gene>
    <name evidence="9" type="ORF">UFOPK1412_00837</name>
</gene>
<dbReference type="GO" id="GO:0046872">
    <property type="term" value="F:metal ion binding"/>
    <property type="evidence" value="ECO:0007669"/>
    <property type="project" value="UniProtKB-KW"/>
</dbReference>
<keyword evidence="7" id="KW-0411">Iron-sulfur</keyword>
<dbReference type="PIRSF" id="PIRSF005572">
    <property type="entry name" value="NifS"/>
    <property type="match status" value="1"/>
</dbReference>
<evidence type="ECO:0000256" key="3">
    <source>
        <dbReference type="ARBA" id="ARBA00022679"/>
    </source>
</evidence>
<dbReference type="InterPro" id="IPR016454">
    <property type="entry name" value="Cysteine_dSase"/>
</dbReference>
<dbReference type="PANTHER" id="PTHR11601">
    <property type="entry name" value="CYSTEINE DESULFURYLASE FAMILY MEMBER"/>
    <property type="match status" value="1"/>
</dbReference>
<dbReference type="Gene3D" id="3.40.640.10">
    <property type="entry name" value="Type I PLP-dependent aspartate aminotransferase-like (Major domain)"/>
    <property type="match status" value="1"/>
</dbReference>
<dbReference type="Pfam" id="PF00266">
    <property type="entry name" value="Aminotran_5"/>
    <property type="match status" value="1"/>
</dbReference>
<dbReference type="InterPro" id="IPR015421">
    <property type="entry name" value="PyrdxlP-dep_Trfase_major"/>
</dbReference>
<dbReference type="PANTHER" id="PTHR11601:SF34">
    <property type="entry name" value="CYSTEINE DESULFURASE"/>
    <property type="match status" value="1"/>
</dbReference>
<evidence type="ECO:0000256" key="2">
    <source>
        <dbReference type="ARBA" id="ARBA00006490"/>
    </source>
</evidence>